<feature type="signal peptide" evidence="1">
    <location>
        <begin position="1"/>
        <end position="25"/>
    </location>
</feature>
<protein>
    <recommendedName>
        <fullName evidence="4">Ricin B lectin domain-containing protein</fullName>
    </recommendedName>
</protein>
<organism evidence="2 3">
    <name type="scientific">Riccia fluitans</name>
    <dbReference type="NCBI Taxonomy" id="41844"/>
    <lineage>
        <taxon>Eukaryota</taxon>
        <taxon>Viridiplantae</taxon>
        <taxon>Streptophyta</taxon>
        <taxon>Embryophyta</taxon>
        <taxon>Marchantiophyta</taxon>
        <taxon>Marchantiopsida</taxon>
        <taxon>Marchantiidae</taxon>
        <taxon>Marchantiales</taxon>
        <taxon>Ricciaceae</taxon>
        <taxon>Riccia</taxon>
    </lineage>
</organism>
<accession>A0ABD1XQN2</accession>
<dbReference type="EMBL" id="JBHFFA010000007">
    <property type="protein sequence ID" value="KAL2611257.1"/>
    <property type="molecule type" value="Genomic_DNA"/>
</dbReference>
<feature type="chain" id="PRO_5044869210" description="Ricin B lectin domain-containing protein" evidence="1">
    <location>
        <begin position="26"/>
        <end position="216"/>
    </location>
</feature>
<reference evidence="2 3" key="1">
    <citation type="submission" date="2024-09" db="EMBL/GenBank/DDBJ databases">
        <title>Chromosome-scale assembly of Riccia fluitans.</title>
        <authorList>
            <person name="Paukszto L."/>
            <person name="Sawicki J."/>
            <person name="Karawczyk K."/>
            <person name="Piernik-Szablinska J."/>
            <person name="Szczecinska M."/>
            <person name="Mazdziarz M."/>
        </authorList>
    </citation>
    <scope>NUCLEOTIDE SEQUENCE [LARGE SCALE GENOMIC DNA]</scope>
    <source>
        <strain evidence="2">Rf_01</strain>
        <tissue evidence="2">Aerial parts of the thallus</tissue>
    </source>
</reference>
<keyword evidence="3" id="KW-1185">Reference proteome</keyword>
<dbReference type="AlphaFoldDB" id="A0ABD1XQN2"/>
<keyword evidence="1" id="KW-0732">Signal</keyword>
<evidence type="ECO:0008006" key="4">
    <source>
        <dbReference type="Google" id="ProtNLM"/>
    </source>
</evidence>
<comment type="caution">
    <text evidence="2">The sequence shown here is derived from an EMBL/GenBank/DDBJ whole genome shotgun (WGS) entry which is preliminary data.</text>
</comment>
<sequence>MAASWISACFLGFFLLTAGSNLVRSEEFTAPPRPVKYRESYIVRYQNATCKGPGGKLILLGPEDPIVLTGTGNFQVVTSTAGSGPKRPEQIWNQTLQQEPSAYTIKQSGDSIACITVDADADPGRILALDVCQTDFPTTTQWFNYLLVRNNLPGCKASNKNGWAVIIFPRAAFDIGNYICLSAPKTPGAQATLEICDQRDENQLFFINVPSIRRGL</sequence>
<dbReference type="Proteomes" id="UP001605036">
    <property type="component" value="Unassembled WGS sequence"/>
</dbReference>
<evidence type="ECO:0000256" key="1">
    <source>
        <dbReference type="SAM" id="SignalP"/>
    </source>
</evidence>
<name>A0ABD1XQN2_9MARC</name>
<proteinExistence type="predicted"/>
<evidence type="ECO:0000313" key="3">
    <source>
        <dbReference type="Proteomes" id="UP001605036"/>
    </source>
</evidence>
<evidence type="ECO:0000313" key="2">
    <source>
        <dbReference type="EMBL" id="KAL2611257.1"/>
    </source>
</evidence>
<gene>
    <name evidence="2" type="ORF">R1flu_022949</name>
</gene>